<evidence type="ECO:0000313" key="3">
    <source>
        <dbReference type="Proteomes" id="UP001140949"/>
    </source>
</evidence>
<accession>A0AAX6GNC1</accession>
<proteinExistence type="predicted"/>
<sequence length="155" mass="16402">MDESMTRSLLAMARQLIEEGKPSAALQAVMAAMKSQGGEQAVFQILQRARELYSSMQGNSAADELASLFEACSIAETQPLGPGQPQAPGRGIPPMPVPSLLNAVTDASVLAIGGRKQVMLDAFSDGSSFICLRCGGLVSNLRKDEHLAYWCGSND</sequence>
<evidence type="ECO:0000259" key="1">
    <source>
        <dbReference type="Pfam" id="PF25017"/>
    </source>
</evidence>
<dbReference type="PANTHER" id="PTHR35513:SF1">
    <property type="entry name" value="OS02G0158600 PROTEIN"/>
    <property type="match status" value="1"/>
</dbReference>
<dbReference type="Pfam" id="PF25017">
    <property type="entry name" value="zf-C2HC_3"/>
    <property type="match status" value="1"/>
</dbReference>
<reference evidence="2" key="2">
    <citation type="submission" date="2023-04" db="EMBL/GenBank/DDBJ databases">
        <authorList>
            <person name="Bruccoleri R.E."/>
            <person name="Oakeley E.J."/>
            <person name="Faust A.-M."/>
            <person name="Dessus-Babus S."/>
            <person name="Altorfer M."/>
            <person name="Burckhardt D."/>
            <person name="Oertli M."/>
            <person name="Naumann U."/>
            <person name="Petersen F."/>
            <person name="Wong J."/>
        </authorList>
    </citation>
    <scope>NUCLEOTIDE SEQUENCE</scope>
    <source>
        <strain evidence="2">GSM-AAB239-AS_SAM_17_03QT</strain>
        <tissue evidence="2">Leaf</tissue>
    </source>
</reference>
<dbReference type="PANTHER" id="PTHR35513">
    <property type="entry name" value="OS02G0158600 PROTEIN"/>
    <property type="match status" value="1"/>
</dbReference>
<dbReference type="AlphaFoldDB" id="A0AAX6GNC1"/>
<dbReference type="EMBL" id="JANAVB010017999">
    <property type="protein sequence ID" value="KAJ6830002.1"/>
    <property type="molecule type" value="Genomic_DNA"/>
</dbReference>
<comment type="caution">
    <text evidence="2">The sequence shown here is derived from an EMBL/GenBank/DDBJ whole genome shotgun (WGS) entry which is preliminary data.</text>
</comment>
<feature type="domain" description="C2HC zinc finger plants" evidence="1">
    <location>
        <begin position="107"/>
        <end position="151"/>
    </location>
</feature>
<reference evidence="2" key="1">
    <citation type="journal article" date="2023" name="GigaByte">
        <title>Genome assembly of the bearded iris, Iris pallida Lam.</title>
        <authorList>
            <person name="Bruccoleri R.E."/>
            <person name="Oakeley E.J."/>
            <person name="Faust A.M.E."/>
            <person name="Altorfer M."/>
            <person name="Dessus-Babus S."/>
            <person name="Burckhardt D."/>
            <person name="Oertli M."/>
            <person name="Naumann U."/>
            <person name="Petersen F."/>
            <person name="Wong J."/>
        </authorList>
    </citation>
    <scope>NUCLEOTIDE SEQUENCE</scope>
    <source>
        <strain evidence="2">GSM-AAB239-AS_SAM_17_03QT</strain>
    </source>
</reference>
<dbReference type="InterPro" id="IPR056971">
    <property type="entry name" value="Znf-C2HC_3"/>
</dbReference>
<keyword evidence="3" id="KW-1185">Reference proteome</keyword>
<gene>
    <name evidence="2" type="ORF">M6B38_126330</name>
</gene>
<dbReference type="Proteomes" id="UP001140949">
    <property type="component" value="Unassembled WGS sequence"/>
</dbReference>
<organism evidence="2 3">
    <name type="scientific">Iris pallida</name>
    <name type="common">Sweet iris</name>
    <dbReference type="NCBI Taxonomy" id="29817"/>
    <lineage>
        <taxon>Eukaryota</taxon>
        <taxon>Viridiplantae</taxon>
        <taxon>Streptophyta</taxon>
        <taxon>Embryophyta</taxon>
        <taxon>Tracheophyta</taxon>
        <taxon>Spermatophyta</taxon>
        <taxon>Magnoliopsida</taxon>
        <taxon>Liliopsida</taxon>
        <taxon>Asparagales</taxon>
        <taxon>Iridaceae</taxon>
        <taxon>Iridoideae</taxon>
        <taxon>Irideae</taxon>
        <taxon>Iris</taxon>
    </lineage>
</organism>
<protein>
    <recommendedName>
        <fullName evidence="1">C2HC zinc finger plants domain-containing protein</fullName>
    </recommendedName>
</protein>
<name>A0AAX6GNC1_IRIPA</name>
<evidence type="ECO:0000313" key="2">
    <source>
        <dbReference type="EMBL" id="KAJ6830002.1"/>
    </source>
</evidence>